<protein>
    <submittedName>
        <fullName evidence="1">AP2/ERF domain-containing protein</fullName>
    </submittedName>
</protein>
<keyword evidence="2" id="KW-1185">Reference proteome</keyword>
<evidence type="ECO:0000313" key="2">
    <source>
        <dbReference type="Proteomes" id="UP000245207"/>
    </source>
</evidence>
<comment type="caution">
    <text evidence="1">The sequence shown here is derived from an EMBL/GenBank/DDBJ whole genome shotgun (WGS) entry which is preliminary data.</text>
</comment>
<dbReference type="AlphaFoldDB" id="A0A2U1Q074"/>
<proteinExistence type="predicted"/>
<dbReference type="STRING" id="35608.A0A2U1Q074"/>
<name>A0A2U1Q074_ARTAN</name>
<sequence>MKYGFEEGCSPVMTLKKRHSLRKMRKPKAEKQIVAPEEKPTVVFQDLGVDYMEALLLFSESLAP</sequence>
<dbReference type="EMBL" id="PKPP01000545">
    <property type="protein sequence ID" value="PWA91419.1"/>
    <property type="molecule type" value="Genomic_DNA"/>
</dbReference>
<accession>A0A2U1Q074</accession>
<dbReference type="Proteomes" id="UP000245207">
    <property type="component" value="Unassembled WGS sequence"/>
</dbReference>
<reference evidence="1 2" key="1">
    <citation type="journal article" date="2018" name="Mol. Plant">
        <title>The genome of Artemisia annua provides insight into the evolution of Asteraceae family and artemisinin biosynthesis.</title>
        <authorList>
            <person name="Shen Q."/>
            <person name="Zhang L."/>
            <person name="Liao Z."/>
            <person name="Wang S."/>
            <person name="Yan T."/>
            <person name="Shi P."/>
            <person name="Liu M."/>
            <person name="Fu X."/>
            <person name="Pan Q."/>
            <person name="Wang Y."/>
            <person name="Lv Z."/>
            <person name="Lu X."/>
            <person name="Zhang F."/>
            <person name="Jiang W."/>
            <person name="Ma Y."/>
            <person name="Chen M."/>
            <person name="Hao X."/>
            <person name="Li L."/>
            <person name="Tang Y."/>
            <person name="Lv G."/>
            <person name="Zhou Y."/>
            <person name="Sun X."/>
            <person name="Brodelius P.E."/>
            <person name="Rose J.K.C."/>
            <person name="Tang K."/>
        </authorList>
    </citation>
    <scope>NUCLEOTIDE SEQUENCE [LARGE SCALE GENOMIC DNA]</scope>
    <source>
        <strain evidence="2">cv. Huhao1</strain>
        <tissue evidence="1">Leaf</tissue>
    </source>
</reference>
<organism evidence="1 2">
    <name type="scientific">Artemisia annua</name>
    <name type="common">Sweet wormwood</name>
    <dbReference type="NCBI Taxonomy" id="35608"/>
    <lineage>
        <taxon>Eukaryota</taxon>
        <taxon>Viridiplantae</taxon>
        <taxon>Streptophyta</taxon>
        <taxon>Embryophyta</taxon>
        <taxon>Tracheophyta</taxon>
        <taxon>Spermatophyta</taxon>
        <taxon>Magnoliopsida</taxon>
        <taxon>eudicotyledons</taxon>
        <taxon>Gunneridae</taxon>
        <taxon>Pentapetalae</taxon>
        <taxon>asterids</taxon>
        <taxon>campanulids</taxon>
        <taxon>Asterales</taxon>
        <taxon>Asteraceae</taxon>
        <taxon>Asteroideae</taxon>
        <taxon>Anthemideae</taxon>
        <taxon>Artemisiinae</taxon>
        <taxon>Artemisia</taxon>
    </lineage>
</organism>
<evidence type="ECO:0000313" key="1">
    <source>
        <dbReference type="EMBL" id="PWA91419.1"/>
    </source>
</evidence>
<gene>
    <name evidence="1" type="ORF">CTI12_AA080930</name>
</gene>
<dbReference type="OrthoDB" id="670255at2759"/>